<comment type="similarity">
    <text evidence="3">Belongs to the pICln (TC 1.A.47) family.</text>
</comment>
<keyword evidence="6" id="KW-0539">Nucleus</keyword>
<comment type="subcellular location">
    <subcellularLocation>
        <location evidence="2">Cytoplasm</location>
    </subcellularLocation>
    <subcellularLocation>
        <location evidence="1">Nucleus</location>
    </subcellularLocation>
</comment>
<dbReference type="InterPro" id="IPR003521">
    <property type="entry name" value="ICln"/>
</dbReference>
<dbReference type="GeneID" id="586223"/>
<comment type="function">
    <text evidence="7">Involved in both the assembly of spliceosomal snRNPs and the methylation of Sm proteins. Chaperone that regulates the assembly of spliceosomal U1, U2, U4 and U5 small nuclear ribonucleoproteins (snRNPs), the building blocks of the spliceosome, and thereby plays an important role in the splicing of cellular pre-mRNAs. Most spliceosomal snRNPs contain a common set of Sm proteins SNRPB, SNRPD1, SNRPD2, SNRPD3, SNRPE, SNRPF and SNRPG that assemble in a heptameric protein ring on the Sm site of the small nuclear RNA to form the core snRNP (Sm core). In the cytosol, the Sm proteins SNRPD1, SNRPD2, SNRPE, SNRPF and SNRPG are trapped in an inactive 6S pICln-Sm complex by the chaperone CLNS1A that controls the assembly of the core snRNP. Dissociation by the SMN complex of CLNS1A from the trapped Sm proteins and their transfer to an SMN-Sm complex triggers the assembly of core snRNPs and their transport to the nucleus.</text>
</comment>
<evidence type="ECO:0000313" key="10">
    <source>
        <dbReference type="Proteomes" id="UP000007110"/>
    </source>
</evidence>
<dbReference type="EnsemblMetazoa" id="XM_030982199">
    <property type="protein sequence ID" value="XP_030838059"/>
    <property type="gene ID" value="LOC586223"/>
</dbReference>
<feature type="compositionally biased region" description="Acidic residues" evidence="8">
    <location>
        <begin position="131"/>
        <end position="160"/>
    </location>
</feature>
<dbReference type="GO" id="GO:0005681">
    <property type="term" value="C:spliceosomal complex"/>
    <property type="evidence" value="ECO:0000318"/>
    <property type="project" value="GO_Central"/>
</dbReference>
<keyword evidence="5" id="KW-0963">Cytoplasm</keyword>
<sequence>MMGFIAPIQPPQAPVRWQKEDTIAFVEKQDLSKGTLYIAESHVAWINPSGQGFNIPYRAITVHAISRDLSSFPHECLYLMIDSDVNNSDDGFEEEEGNEVREIRLVPQDKTMLQSMFEAMSQCQALHPDPDESDNSDPYDQGDEDEEVGEEEGGEEDPEIGIELIVADGGNGDAMDTGQFDDADMGPEH</sequence>
<reference evidence="9" key="2">
    <citation type="submission" date="2021-01" db="UniProtKB">
        <authorList>
            <consortium name="EnsemblMetazoa"/>
        </authorList>
    </citation>
    <scope>IDENTIFICATION</scope>
</reference>
<dbReference type="RefSeq" id="XP_030838059.1">
    <property type="nucleotide sequence ID" value="XM_030982199.1"/>
</dbReference>
<organism evidence="9 10">
    <name type="scientific">Strongylocentrotus purpuratus</name>
    <name type="common">Purple sea urchin</name>
    <dbReference type="NCBI Taxonomy" id="7668"/>
    <lineage>
        <taxon>Eukaryota</taxon>
        <taxon>Metazoa</taxon>
        <taxon>Echinodermata</taxon>
        <taxon>Eleutherozoa</taxon>
        <taxon>Echinozoa</taxon>
        <taxon>Echinoidea</taxon>
        <taxon>Euechinoidea</taxon>
        <taxon>Echinacea</taxon>
        <taxon>Camarodonta</taxon>
        <taxon>Echinidea</taxon>
        <taxon>Strongylocentrotidae</taxon>
        <taxon>Strongylocentrotus</taxon>
    </lineage>
</organism>
<evidence type="ECO:0000256" key="6">
    <source>
        <dbReference type="ARBA" id="ARBA00023242"/>
    </source>
</evidence>
<dbReference type="AlphaFoldDB" id="A0A7M7SXA0"/>
<evidence type="ECO:0000256" key="2">
    <source>
        <dbReference type="ARBA" id="ARBA00004496"/>
    </source>
</evidence>
<dbReference type="OrthoDB" id="19714at2759"/>
<dbReference type="KEGG" id="spu:586223"/>
<dbReference type="GO" id="GO:0005886">
    <property type="term" value="C:plasma membrane"/>
    <property type="evidence" value="ECO:0007669"/>
    <property type="project" value="InterPro"/>
</dbReference>
<reference evidence="10" key="1">
    <citation type="submission" date="2015-02" db="EMBL/GenBank/DDBJ databases">
        <title>Genome sequencing for Strongylocentrotus purpuratus.</title>
        <authorList>
            <person name="Murali S."/>
            <person name="Liu Y."/>
            <person name="Vee V."/>
            <person name="English A."/>
            <person name="Wang M."/>
            <person name="Skinner E."/>
            <person name="Han Y."/>
            <person name="Muzny D.M."/>
            <person name="Worley K.C."/>
            <person name="Gibbs R.A."/>
        </authorList>
    </citation>
    <scope>NUCLEOTIDE SEQUENCE</scope>
</reference>
<evidence type="ECO:0000256" key="5">
    <source>
        <dbReference type="ARBA" id="ARBA00022490"/>
    </source>
</evidence>
<evidence type="ECO:0000256" key="4">
    <source>
        <dbReference type="ARBA" id="ARBA00015653"/>
    </source>
</evidence>
<dbReference type="GO" id="GO:0006821">
    <property type="term" value="P:chloride transport"/>
    <property type="evidence" value="ECO:0007669"/>
    <property type="project" value="InterPro"/>
</dbReference>
<dbReference type="InParanoid" id="A0A7M7SXA0"/>
<dbReference type="PANTHER" id="PTHR21399:SF0">
    <property type="entry name" value="METHYLOSOME SUBUNIT PICLN"/>
    <property type="match status" value="1"/>
</dbReference>
<keyword evidence="10" id="KW-1185">Reference proteome</keyword>
<dbReference type="Gene3D" id="2.30.29.30">
    <property type="entry name" value="Pleckstrin-homology domain (PH domain)/Phosphotyrosine-binding domain (PTB)"/>
    <property type="match status" value="1"/>
</dbReference>
<name>A0A7M7SXA0_STRPU</name>
<dbReference type="Pfam" id="PF03517">
    <property type="entry name" value="Voldacs"/>
    <property type="match status" value="1"/>
</dbReference>
<feature type="region of interest" description="Disordered" evidence="8">
    <location>
        <begin position="125"/>
        <end position="189"/>
    </location>
</feature>
<evidence type="ECO:0000256" key="8">
    <source>
        <dbReference type="SAM" id="MobiDB-lite"/>
    </source>
</evidence>
<proteinExistence type="inferred from homology"/>
<dbReference type="GO" id="GO:0005829">
    <property type="term" value="C:cytosol"/>
    <property type="evidence" value="ECO:0000318"/>
    <property type="project" value="GO_Central"/>
</dbReference>
<dbReference type="InterPro" id="IPR039924">
    <property type="entry name" value="ICln/Lot5/Saf5"/>
</dbReference>
<dbReference type="PANTHER" id="PTHR21399">
    <property type="entry name" value="CHLORIDE CONDUCTANCE REGULATORY PROTEIN ICLN"/>
    <property type="match status" value="1"/>
</dbReference>
<dbReference type="OMA" id="CIWSCEE"/>
<feature type="compositionally biased region" description="Acidic residues" evidence="8">
    <location>
        <begin position="179"/>
        <end position="189"/>
    </location>
</feature>
<dbReference type="Proteomes" id="UP000007110">
    <property type="component" value="Unassembled WGS sequence"/>
</dbReference>
<dbReference type="GO" id="GO:0006884">
    <property type="term" value="P:cell volume homeostasis"/>
    <property type="evidence" value="ECO:0007669"/>
    <property type="project" value="InterPro"/>
</dbReference>
<dbReference type="InterPro" id="IPR011993">
    <property type="entry name" value="PH-like_dom_sf"/>
</dbReference>
<dbReference type="GO" id="GO:0034715">
    <property type="term" value="C:pICln-Sm protein complex"/>
    <property type="evidence" value="ECO:0000318"/>
    <property type="project" value="GO_Central"/>
</dbReference>
<evidence type="ECO:0000256" key="1">
    <source>
        <dbReference type="ARBA" id="ARBA00004123"/>
    </source>
</evidence>
<protein>
    <recommendedName>
        <fullName evidence="4">Methylosome subunit pICln</fullName>
    </recommendedName>
</protein>
<evidence type="ECO:0000256" key="7">
    <source>
        <dbReference type="ARBA" id="ARBA00045890"/>
    </source>
</evidence>
<dbReference type="PRINTS" id="PR01348">
    <property type="entry name" value="ICLNCHANNEL"/>
</dbReference>
<evidence type="ECO:0000313" key="9">
    <source>
        <dbReference type="EnsemblMetazoa" id="XP_030838059"/>
    </source>
</evidence>
<dbReference type="GO" id="GO:0000387">
    <property type="term" value="P:spliceosomal snRNP assembly"/>
    <property type="evidence" value="ECO:0000318"/>
    <property type="project" value="GO_Central"/>
</dbReference>
<dbReference type="GO" id="GO:0034709">
    <property type="term" value="C:methylosome"/>
    <property type="evidence" value="ECO:0007669"/>
    <property type="project" value="InterPro"/>
</dbReference>
<evidence type="ECO:0000256" key="3">
    <source>
        <dbReference type="ARBA" id="ARBA00007054"/>
    </source>
</evidence>
<accession>A0A7M7SXA0</accession>
<dbReference type="GO" id="GO:0045292">
    <property type="term" value="P:mRNA cis splicing, via spliceosome"/>
    <property type="evidence" value="ECO:0000318"/>
    <property type="project" value="GO_Central"/>
</dbReference>